<dbReference type="GO" id="GO:0008236">
    <property type="term" value="F:serine-type peptidase activity"/>
    <property type="evidence" value="ECO:0007669"/>
    <property type="project" value="UniProtKB-UniRule"/>
</dbReference>
<dbReference type="SUPFAM" id="SSF69322">
    <property type="entry name" value="Tricorn protease domain 2"/>
    <property type="match status" value="1"/>
</dbReference>
<feature type="active site" description="Nucleophile" evidence="8">
    <location>
        <position position="973"/>
    </location>
</feature>
<dbReference type="Pfam" id="PF03572">
    <property type="entry name" value="Peptidase_S41"/>
    <property type="match status" value="1"/>
</dbReference>
<dbReference type="GO" id="GO:0006508">
    <property type="term" value="P:proteolysis"/>
    <property type="evidence" value="ECO:0007669"/>
    <property type="project" value="UniProtKB-UniRule"/>
</dbReference>
<reference evidence="14" key="1">
    <citation type="journal article" date="2014" name="Int. J. Syst. Evol. Microbiol.">
        <title>Complete genome sequence of Corynebacterium casei LMG S-19264T (=DSM 44701T), isolated from a smear-ripened cheese.</title>
        <authorList>
            <consortium name="US DOE Joint Genome Institute (JGI-PGF)"/>
            <person name="Walter F."/>
            <person name="Albersmeier A."/>
            <person name="Kalinowski J."/>
            <person name="Ruckert C."/>
        </authorList>
    </citation>
    <scope>NUCLEOTIDE SEQUENCE</scope>
    <source>
        <strain evidence="14">KCTC 42731</strain>
    </source>
</reference>
<keyword evidence="4 7" id="KW-0645">Protease</keyword>
<comment type="function">
    <text evidence="7">Degrades oligopeptides.</text>
</comment>
<evidence type="ECO:0000256" key="1">
    <source>
        <dbReference type="ARBA" id="ARBA00004496"/>
    </source>
</evidence>
<dbReference type="SUPFAM" id="SSF50156">
    <property type="entry name" value="PDZ domain-like"/>
    <property type="match status" value="1"/>
</dbReference>
<evidence type="ECO:0000256" key="10">
    <source>
        <dbReference type="SAM" id="MobiDB-lite"/>
    </source>
</evidence>
<feature type="domain" description="PDZ" evidence="12">
    <location>
        <begin position="770"/>
        <end position="849"/>
    </location>
</feature>
<dbReference type="PANTHER" id="PTHR43253">
    <property type="entry name" value="TRICORN PROTEASE HOMOLOG 2-RELATED"/>
    <property type="match status" value="1"/>
</dbReference>
<evidence type="ECO:0000256" key="8">
    <source>
        <dbReference type="PIRSR" id="PIRSR036421-1"/>
    </source>
</evidence>
<keyword evidence="6 7" id="KW-0720">Serine protease</keyword>
<feature type="region of interest" description="Disordered" evidence="10">
    <location>
        <begin position="549"/>
        <end position="571"/>
    </location>
</feature>
<keyword evidence="5 7" id="KW-0378">Hydrolase</keyword>
<evidence type="ECO:0000256" key="4">
    <source>
        <dbReference type="ARBA" id="ARBA00022670"/>
    </source>
</evidence>
<feature type="domain" description="Tail specific protease" evidence="13">
    <location>
        <begin position="838"/>
        <end position="1042"/>
    </location>
</feature>
<dbReference type="AlphaFoldDB" id="A0A919BR05"/>
<accession>A0A919BR05</accession>
<feature type="active site" description="Charge relay system" evidence="8">
    <location>
        <position position="752"/>
    </location>
</feature>
<dbReference type="InterPro" id="IPR029414">
    <property type="entry name" value="Tricorn_PDZ"/>
</dbReference>
<dbReference type="Gene3D" id="3.30.750.44">
    <property type="match status" value="1"/>
</dbReference>
<dbReference type="InterPro" id="IPR001478">
    <property type="entry name" value="PDZ"/>
</dbReference>
<dbReference type="Gene3D" id="3.90.226.10">
    <property type="entry name" value="2-enoyl-CoA Hydratase, Chain A, domain 1"/>
    <property type="match status" value="1"/>
</dbReference>
<dbReference type="InterPro" id="IPR005151">
    <property type="entry name" value="Tail-specific_protease"/>
</dbReference>
<dbReference type="Pfam" id="PF14685">
    <property type="entry name" value="PDZ_Tricorn"/>
    <property type="match status" value="1"/>
</dbReference>
<evidence type="ECO:0000256" key="11">
    <source>
        <dbReference type="SAM" id="SignalP"/>
    </source>
</evidence>
<evidence type="ECO:0000256" key="7">
    <source>
        <dbReference type="PIRNR" id="PIRNR036421"/>
    </source>
</evidence>
<evidence type="ECO:0000256" key="6">
    <source>
        <dbReference type="ARBA" id="ARBA00022825"/>
    </source>
</evidence>
<dbReference type="Pfam" id="PF26549">
    <property type="entry name" value="Tricorn_N"/>
    <property type="match status" value="1"/>
</dbReference>
<organism evidence="14 15">
    <name type="scientific">Thalassotalea marina</name>
    <dbReference type="NCBI Taxonomy" id="1673741"/>
    <lineage>
        <taxon>Bacteria</taxon>
        <taxon>Pseudomonadati</taxon>
        <taxon>Pseudomonadota</taxon>
        <taxon>Gammaproteobacteria</taxon>
        <taxon>Alteromonadales</taxon>
        <taxon>Colwelliaceae</taxon>
        <taxon>Thalassotalea</taxon>
    </lineage>
</organism>
<dbReference type="Gene3D" id="2.120.10.60">
    <property type="entry name" value="Tricorn protease N-terminal domain"/>
    <property type="match status" value="1"/>
</dbReference>
<dbReference type="GO" id="GO:0005737">
    <property type="term" value="C:cytoplasm"/>
    <property type="evidence" value="ECO:0007669"/>
    <property type="project" value="UniProtKB-SubCell"/>
</dbReference>
<dbReference type="Gene3D" id="2.30.42.10">
    <property type="match status" value="1"/>
</dbReference>
<dbReference type="Gene3D" id="2.130.10.10">
    <property type="entry name" value="YVTN repeat-like/Quinoprotein amine dehydrogenase"/>
    <property type="match status" value="1"/>
</dbReference>
<feature type="site" description="Transition state stabilizer; via amide nitrogen" evidence="9">
    <location>
        <position position="974"/>
    </location>
</feature>
<keyword evidence="3 7" id="KW-0963">Cytoplasm</keyword>
<dbReference type="Pfam" id="PF26550">
    <property type="entry name" value="Tricorn_2nd"/>
    <property type="match status" value="1"/>
</dbReference>
<dbReference type="Pfam" id="PF14684">
    <property type="entry name" value="Tricorn_C1"/>
    <property type="match status" value="1"/>
</dbReference>
<feature type="active site" description="Charge relay system" evidence="8">
    <location>
        <position position="1031"/>
    </location>
</feature>
<gene>
    <name evidence="14" type="ORF">GCM10017161_42890</name>
</gene>
<keyword evidence="11" id="KW-0732">Signal</keyword>
<comment type="similarity">
    <text evidence="2 7">Belongs to the peptidase S41B family.</text>
</comment>
<feature type="signal peptide" evidence="11">
    <location>
        <begin position="1"/>
        <end position="19"/>
    </location>
</feature>
<dbReference type="InterPro" id="IPR036034">
    <property type="entry name" value="PDZ_sf"/>
</dbReference>
<comment type="subcellular location">
    <subcellularLocation>
        <location evidence="1 7">Cytoplasm</location>
    </subcellularLocation>
</comment>
<comment type="caution">
    <text evidence="14">The sequence shown here is derived from an EMBL/GenBank/DDBJ whole genome shotgun (WGS) entry which is preliminary data.</text>
</comment>
<reference evidence="14" key="2">
    <citation type="submission" date="2020-09" db="EMBL/GenBank/DDBJ databases">
        <authorList>
            <person name="Sun Q."/>
            <person name="Kim S."/>
        </authorList>
    </citation>
    <scope>NUCLEOTIDE SEQUENCE</scope>
    <source>
        <strain evidence="14">KCTC 42731</strain>
    </source>
</reference>
<keyword evidence="15" id="KW-1185">Reference proteome</keyword>
<dbReference type="InterPro" id="IPR015943">
    <property type="entry name" value="WD40/YVTN_repeat-like_dom_sf"/>
</dbReference>
<evidence type="ECO:0000256" key="9">
    <source>
        <dbReference type="PIRSR" id="PIRSR036421-3"/>
    </source>
</evidence>
<dbReference type="PIRSF" id="PIRSF036421">
    <property type="entry name" value="Tricorn_protease"/>
    <property type="match status" value="1"/>
</dbReference>
<dbReference type="SMART" id="SM00245">
    <property type="entry name" value="TSPc"/>
    <property type="match status" value="1"/>
</dbReference>
<evidence type="ECO:0000256" key="2">
    <source>
        <dbReference type="ARBA" id="ARBA00008524"/>
    </source>
</evidence>
<evidence type="ECO:0000256" key="3">
    <source>
        <dbReference type="ARBA" id="ARBA00022490"/>
    </source>
</evidence>
<dbReference type="InterPro" id="IPR012393">
    <property type="entry name" value="Tricorn_protease"/>
</dbReference>
<dbReference type="CDD" id="cd07562">
    <property type="entry name" value="Peptidase_S41_TRI"/>
    <property type="match status" value="1"/>
</dbReference>
<dbReference type="SUPFAM" id="SSF69304">
    <property type="entry name" value="Tricorn protease N-terminal domain"/>
    <property type="match status" value="1"/>
</dbReference>
<dbReference type="EC" id="3.4.21.-" evidence="7"/>
<sequence length="1093" mass="121674">MKKTLLSLTLLAASTSALATQGYYRSPAINGDTIVFTAEGDLWKGQLGQTKATRITTLPSEEIDASISPDGKWVAYTADYDGAREVYVISIDGGLAKRVSFENASVKVHGWTAKGDVIYSTNNRVGPTGNWTLRTANPTTLVANTIPLADAVEGVIDQAGEYIYFVQFGMQISTDNTKYYRGGGKGTLWRFHLSGNKEAELLTKGHKGSVREPMIADNKVYFISDASGNDNIWSMTTKGKKLTQVTKYEDWPVRNARLSKDQLAYQLAADIRVLDLNTGIDNVVEFELTSDLPHRREKWENKPLKYFNYADFAAEPKKAVITARGRVAVVATDDSRLVEIPTPKNSRTRHAILSHDAKWVYAINDSSGELEIWQYAADGTDEAKQLTNDGSIYRFGLHLSPDGKYIAHDDKKGRLFLLELATGKNTEIVNNNTGFSAFGDIVWSPDSQHLAITRNQLDDERSRIMLISVSDNKQEILTTDRYNSSSPAFSQDGKWLYFLSQRYFNSTPSSPWGDRNMGAMFDRRSQIFAYQLDKDAKFPFQANNELLARAKSEKPKSKSEESKETSATDENAVEWQGLSERLWHVPVPSGNYRNLTVGKDHLYVIDRISEPKSKSELKAIKFDDKPKVSTFKAGISNYKMSADGKSLLVATGGNASLKLFQVKAGAKFPSDVKDATFKTSNWQMLIEPMAEWQQIFRDTWLMHRDSLYDKNMRGLDWQAVKEKYYPLVSRVTDRNELNDIFKQMIGELNALHSQVRGGDIVRDASRPKVASLGATFNQSEAGVVIEHIYQTNPELPQNASPLAKPGVNAQEGDLIKAVNGVDVSSIAQLQQLLRNQTSKQVLLTLTRNNQTIETVVVPTSGSGDYWLRYSDWTLANQEKVTKASNDIGYLHVHSMGGADINRFADDFYAQFQKQGLIIDVRRNRGGNIDSWLIEKLLRRAWMFWQTPNGSAYANMQQTFRGHLVVLADQFTYSDGETFTAGIKELNLGPVIGKQTAGAGVWLTGRNGVVDGGISRVAELPVYAMDGRWITEGVGVKPTIEVDNLPHATFNGDDAQLAAAIKYLQKTIKKSPVKPLNAKPFPKGIEPAQDITKG</sequence>
<name>A0A919BR05_9GAMM</name>
<dbReference type="EMBL" id="BNCK01000020">
    <property type="protein sequence ID" value="GHG08599.1"/>
    <property type="molecule type" value="Genomic_DNA"/>
</dbReference>
<proteinExistence type="inferred from homology"/>
<evidence type="ECO:0000313" key="14">
    <source>
        <dbReference type="EMBL" id="GHG08599.1"/>
    </source>
</evidence>
<dbReference type="SMART" id="SM00228">
    <property type="entry name" value="PDZ"/>
    <property type="match status" value="1"/>
</dbReference>
<evidence type="ECO:0000259" key="12">
    <source>
        <dbReference type="SMART" id="SM00228"/>
    </source>
</evidence>
<dbReference type="SUPFAM" id="SSF52096">
    <property type="entry name" value="ClpP/crotonase"/>
    <property type="match status" value="1"/>
</dbReference>
<evidence type="ECO:0000259" key="13">
    <source>
        <dbReference type="SMART" id="SM00245"/>
    </source>
</evidence>
<dbReference type="Proteomes" id="UP000623842">
    <property type="component" value="Unassembled WGS sequence"/>
</dbReference>
<dbReference type="InterPro" id="IPR028204">
    <property type="entry name" value="Tricorn_C1"/>
</dbReference>
<evidence type="ECO:0000256" key="5">
    <source>
        <dbReference type="ARBA" id="ARBA00022801"/>
    </source>
</evidence>
<feature type="chain" id="PRO_5037985212" description="Tricorn protease homolog" evidence="11">
    <location>
        <begin position="20"/>
        <end position="1093"/>
    </location>
</feature>
<protein>
    <recommendedName>
        <fullName evidence="7">Tricorn protease homolog</fullName>
        <ecNumber evidence="7">3.4.21.-</ecNumber>
    </recommendedName>
</protein>
<dbReference type="InterPro" id="IPR029045">
    <property type="entry name" value="ClpP/crotonase-like_dom_sf"/>
</dbReference>
<evidence type="ECO:0000313" key="15">
    <source>
        <dbReference type="Proteomes" id="UP000623842"/>
    </source>
</evidence>
<dbReference type="PANTHER" id="PTHR43253:SF1">
    <property type="entry name" value="TRICORN PROTEASE HOMOLOG 2-RELATED"/>
    <property type="match status" value="1"/>
</dbReference>
<feature type="compositionally biased region" description="Basic and acidic residues" evidence="10">
    <location>
        <begin position="549"/>
        <end position="566"/>
    </location>
</feature>